<feature type="transmembrane region" description="Helical" evidence="2">
    <location>
        <begin position="106"/>
        <end position="126"/>
    </location>
</feature>
<evidence type="ECO:0000313" key="4">
    <source>
        <dbReference type="Proteomes" id="UP000318288"/>
    </source>
</evidence>
<name>A0A5C6EAD8_9BACT</name>
<dbReference type="Proteomes" id="UP000318288">
    <property type="component" value="Unassembled WGS sequence"/>
</dbReference>
<gene>
    <name evidence="3" type="ORF">Poly51_60000</name>
</gene>
<keyword evidence="2" id="KW-0472">Membrane</keyword>
<keyword evidence="2" id="KW-0812">Transmembrane</keyword>
<comment type="caution">
    <text evidence="3">The sequence shown here is derived from an EMBL/GenBank/DDBJ whole genome shotgun (WGS) entry which is preliminary data.</text>
</comment>
<dbReference type="EMBL" id="SJPW01000010">
    <property type="protein sequence ID" value="TWU44731.1"/>
    <property type="molecule type" value="Genomic_DNA"/>
</dbReference>
<sequence length="140" mass="15242">MRCNGAGLARFCKWKVSSPGPLIADVIRLKSEPTSLFESRQMSTDNQNPYESTSETATSKNTKPVKDKPVPLAKKYERQMSIAIMVVGGFFMLFSLQYIGSNGAELLYTGGGGLVFFLYGLAVFAWNAHKAKATATSTDS</sequence>
<organism evidence="3 4">
    <name type="scientific">Rubripirellula tenax</name>
    <dbReference type="NCBI Taxonomy" id="2528015"/>
    <lineage>
        <taxon>Bacteria</taxon>
        <taxon>Pseudomonadati</taxon>
        <taxon>Planctomycetota</taxon>
        <taxon>Planctomycetia</taxon>
        <taxon>Pirellulales</taxon>
        <taxon>Pirellulaceae</taxon>
        <taxon>Rubripirellula</taxon>
    </lineage>
</organism>
<feature type="compositionally biased region" description="Polar residues" evidence="1">
    <location>
        <begin position="38"/>
        <end position="62"/>
    </location>
</feature>
<evidence type="ECO:0000256" key="1">
    <source>
        <dbReference type="SAM" id="MobiDB-lite"/>
    </source>
</evidence>
<proteinExistence type="predicted"/>
<keyword evidence="4" id="KW-1185">Reference proteome</keyword>
<accession>A0A5C6EAD8</accession>
<evidence type="ECO:0000256" key="2">
    <source>
        <dbReference type="SAM" id="Phobius"/>
    </source>
</evidence>
<feature type="transmembrane region" description="Helical" evidence="2">
    <location>
        <begin position="82"/>
        <end position="100"/>
    </location>
</feature>
<dbReference type="AlphaFoldDB" id="A0A5C6EAD8"/>
<keyword evidence="2" id="KW-1133">Transmembrane helix</keyword>
<feature type="region of interest" description="Disordered" evidence="1">
    <location>
        <begin position="38"/>
        <end position="70"/>
    </location>
</feature>
<protein>
    <submittedName>
        <fullName evidence="3">Uncharacterized protein</fullName>
    </submittedName>
</protein>
<reference evidence="3 4" key="1">
    <citation type="submission" date="2019-02" db="EMBL/GenBank/DDBJ databases">
        <title>Deep-cultivation of Planctomycetes and their phenomic and genomic characterization uncovers novel biology.</title>
        <authorList>
            <person name="Wiegand S."/>
            <person name="Jogler M."/>
            <person name="Boedeker C."/>
            <person name="Pinto D."/>
            <person name="Vollmers J."/>
            <person name="Rivas-Marin E."/>
            <person name="Kohn T."/>
            <person name="Peeters S.H."/>
            <person name="Heuer A."/>
            <person name="Rast P."/>
            <person name="Oberbeckmann S."/>
            <person name="Bunk B."/>
            <person name="Jeske O."/>
            <person name="Meyerdierks A."/>
            <person name="Storesund J.E."/>
            <person name="Kallscheuer N."/>
            <person name="Luecker S."/>
            <person name="Lage O.M."/>
            <person name="Pohl T."/>
            <person name="Merkel B.J."/>
            <person name="Hornburger P."/>
            <person name="Mueller R.-W."/>
            <person name="Bruemmer F."/>
            <person name="Labrenz M."/>
            <person name="Spormann A.M."/>
            <person name="Op Den Camp H."/>
            <person name="Overmann J."/>
            <person name="Amann R."/>
            <person name="Jetten M.S.M."/>
            <person name="Mascher T."/>
            <person name="Medema M.H."/>
            <person name="Devos D.P."/>
            <person name="Kaster A.-K."/>
            <person name="Ovreas L."/>
            <person name="Rohde M."/>
            <person name="Galperin M.Y."/>
            <person name="Jogler C."/>
        </authorList>
    </citation>
    <scope>NUCLEOTIDE SEQUENCE [LARGE SCALE GENOMIC DNA]</scope>
    <source>
        <strain evidence="3 4">Poly51</strain>
    </source>
</reference>
<evidence type="ECO:0000313" key="3">
    <source>
        <dbReference type="EMBL" id="TWU44731.1"/>
    </source>
</evidence>